<evidence type="ECO:0000256" key="1">
    <source>
        <dbReference type="SAM" id="MobiDB-lite"/>
    </source>
</evidence>
<dbReference type="KEGG" id="dea:FPZ08_09005"/>
<dbReference type="Proteomes" id="UP000315364">
    <property type="component" value="Chromosome"/>
</dbReference>
<gene>
    <name evidence="4" type="ORF">FPZ08_09005</name>
</gene>
<dbReference type="AlphaFoldDB" id="A0A5B8LS72"/>
<accession>A0A5B8LS72</accession>
<feature type="compositionally biased region" description="Polar residues" evidence="1">
    <location>
        <begin position="1201"/>
        <end position="1210"/>
    </location>
</feature>
<dbReference type="PANTHER" id="PTHR30441">
    <property type="entry name" value="DUF748 DOMAIN-CONTAINING PROTEIN"/>
    <property type="match status" value="1"/>
</dbReference>
<dbReference type="Pfam" id="PF05170">
    <property type="entry name" value="AsmA"/>
    <property type="match status" value="1"/>
</dbReference>
<dbReference type="GO" id="GO:0090313">
    <property type="term" value="P:regulation of protein targeting to membrane"/>
    <property type="evidence" value="ECO:0007669"/>
    <property type="project" value="TreeGrafter"/>
</dbReference>
<dbReference type="EMBL" id="CP042304">
    <property type="protein sequence ID" value="QDZ10876.1"/>
    <property type="molecule type" value="Genomic_DNA"/>
</dbReference>
<sequence length="1210" mass="125854">MLNRIYIVVGLLAIIVLAGAFIAPHFIRWSDYRGRMEELATSVLGTPVTVRGEIDFTLLPQPRLRFSDVLVGSPEEPAATVDSVEAEFALMDFLRDNYNVTNLVLRQPVIDFTVDESGFFGSGVALASGTGGVGLGQTSVVGATVRLMDRRSGETFVASDVTGELRLGGFSGPFSFQGNGSYRDQSYGVRFNSSLVDDAGKARVSLFVQPQSAGFSLSLEGLLEPGMAPKFDGDMVYRQKPEATDVATDIRGDLVLESKVTGSTDRIVLSGYTLRPDENRAGTRLTGAASIQLGDARSFDAVISGGVFSLPPRDAKEDASTLPYEAVRLLSELPAPIIPPMAGRVGIDLAEVSLRGFALRNVRMDARTDGAGWTIEQFIAQLPGDSELRASGQLTRESERPAFAGEVSLVSNRLDGLAALWRKPGEDNVLFNEPGALTGRVMLAGDAFGLVNGVLTLAGRTHGVEIRLGFGEEKRLDLVAHFDELGQRGSALVGALLPDISTEPAFGTSFPYGSFSLTGKSARVLGLDGTGLVAEGQWRSGEVSFSRLSAENWGGVGVDATLTAGGTVAEPDVSGSGMVRVDAGDAPALLGFYDLLDMPQSWRGFLAASAPADLLVDIGELIDGAQTVTLAGALGAGELNLRAELSGGIGALTTAPLRVSGGLESTDIAGLTEQIGFGDSPLFVGDGSMLVSLGLVGTPNNSLDSNITASLGDESISYAGNLLSLDNGEIQGTGQLDIAMANAGGLARIVGARGLTLPMAKGSAQIHFEGERLARLSDIVGTSGETGFSGALSLSRTGSTAAVSGEIAVDLVSVEGLAATLLGPAALVAGSDIWPEGPIALGDQARQTRGTVSVTAGALAAGGEERLGKTSFELSWDETRTRLARFEAVADLGTLGLDMTICCAGPLVDKTISGRMTVAAVPSDMVVPPGIADMLGGLLDGGVRFEATGASLAELMGVMAGEGNFTLSGLTVQQLSPEVYPTVAGLENVLDMEPDAMSTIMGLALGQGPFTAPQATGAFSIAGGVVRLANVIVNGEGAGLAGDLNLTLADLGLNGSFVMTPRDFADSSGLVGPDTSRIITRLAGTLLAPDVTLDLGEMVAAVLVRANEMEVERLEILRAEDAERQRAAAEERNRLIEEQRRRAAEEAARLAAEEAARQAAEEEARRLEQQQSPQPRPPIETLPPPQGPLDLGLPPPVNRPLGSSVNQPLF</sequence>
<dbReference type="RefSeq" id="WP_146289660.1">
    <property type="nucleotide sequence ID" value="NZ_CP042304.1"/>
</dbReference>
<keyword evidence="5" id="KW-1185">Reference proteome</keyword>
<dbReference type="InterPro" id="IPR052894">
    <property type="entry name" value="AsmA-related"/>
</dbReference>
<evidence type="ECO:0000256" key="2">
    <source>
        <dbReference type="SAM" id="Phobius"/>
    </source>
</evidence>
<dbReference type="PANTHER" id="PTHR30441:SF4">
    <property type="entry name" value="PROTEIN ASMA"/>
    <property type="match status" value="1"/>
</dbReference>
<feature type="transmembrane region" description="Helical" evidence="2">
    <location>
        <begin position="6"/>
        <end position="27"/>
    </location>
</feature>
<feature type="region of interest" description="Disordered" evidence="1">
    <location>
        <begin position="1147"/>
        <end position="1210"/>
    </location>
</feature>
<evidence type="ECO:0000259" key="3">
    <source>
        <dbReference type="Pfam" id="PF05170"/>
    </source>
</evidence>
<evidence type="ECO:0000313" key="4">
    <source>
        <dbReference type="EMBL" id="QDZ10876.1"/>
    </source>
</evidence>
<dbReference type="OrthoDB" id="9816380at2"/>
<feature type="compositionally biased region" description="Pro residues" evidence="1">
    <location>
        <begin position="1174"/>
        <end position="1198"/>
    </location>
</feature>
<evidence type="ECO:0000313" key="5">
    <source>
        <dbReference type="Proteomes" id="UP000315364"/>
    </source>
</evidence>
<protein>
    <submittedName>
        <fullName evidence="4">AsmA family protein</fullName>
    </submittedName>
</protein>
<dbReference type="InterPro" id="IPR007844">
    <property type="entry name" value="AsmA"/>
</dbReference>
<dbReference type="GO" id="GO:0005886">
    <property type="term" value="C:plasma membrane"/>
    <property type="evidence" value="ECO:0007669"/>
    <property type="project" value="TreeGrafter"/>
</dbReference>
<keyword evidence="2" id="KW-0812">Transmembrane</keyword>
<feature type="domain" description="AsmA" evidence="3">
    <location>
        <begin position="6"/>
        <end position="118"/>
    </location>
</feature>
<proteinExistence type="predicted"/>
<keyword evidence="2" id="KW-1133">Transmembrane helix</keyword>
<name>A0A5B8LS72_9HYPH</name>
<keyword evidence="2" id="KW-0472">Membrane</keyword>
<organism evidence="4 5">
    <name type="scientific">Devosia ginsengisoli</name>
    <dbReference type="NCBI Taxonomy" id="400770"/>
    <lineage>
        <taxon>Bacteria</taxon>
        <taxon>Pseudomonadati</taxon>
        <taxon>Pseudomonadota</taxon>
        <taxon>Alphaproteobacteria</taxon>
        <taxon>Hyphomicrobiales</taxon>
        <taxon>Devosiaceae</taxon>
        <taxon>Devosia</taxon>
    </lineage>
</organism>
<reference evidence="4 5" key="1">
    <citation type="submission" date="2019-07" db="EMBL/GenBank/DDBJ databases">
        <title>Full genome sequence of Devosia sp. Gsoil 520.</title>
        <authorList>
            <person name="Im W.-T."/>
        </authorList>
    </citation>
    <scope>NUCLEOTIDE SEQUENCE [LARGE SCALE GENOMIC DNA]</scope>
    <source>
        <strain evidence="4 5">Gsoil 520</strain>
    </source>
</reference>
<feature type="compositionally biased region" description="Basic and acidic residues" evidence="1">
    <location>
        <begin position="1147"/>
        <end position="1168"/>
    </location>
</feature>